<evidence type="ECO:0000256" key="3">
    <source>
        <dbReference type="ARBA" id="ARBA00023027"/>
    </source>
</evidence>
<evidence type="ECO:0000313" key="8">
    <source>
        <dbReference type="Proteomes" id="UP000561066"/>
    </source>
</evidence>
<comment type="similarity">
    <text evidence="1 4">Belongs to the D-isomer specific 2-hydroxyacid dehydrogenase family.</text>
</comment>
<comment type="caution">
    <text evidence="7">The sequence shown here is derived from an EMBL/GenBank/DDBJ whole genome shotgun (WGS) entry which is preliminary data.</text>
</comment>
<dbReference type="GO" id="GO:0030267">
    <property type="term" value="F:glyoxylate reductase (NADPH) activity"/>
    <property type="evidence" value="ECO:0007669"/>
    <property type="project" value="TreeGrafter"/>
</dbReference>
<keyword evidence="2 4" id="KW-0560">Oxidoreductase</keyword>
<protein>
    <submittedName>
        <fullName evidence="7">2-hydroxyacid dehydrogenase</fullName>
    </submittedName>
</protein>
<dbReference type="InterPro" id="IPR006139">
    <property type="entry name" value="D-isomer_2_OHA_DH_cat_dom"/>
</dbReference>
<feature type="domain" description="D-isomer specific 2-hydroxyacid dehydrogenase NAD-binding" evidence="6">
    <location>
        <begin position="117"/>
        <end position="288"/>
    </location>
</feature>
<dbReference type="GO" id="GO:0016618">
    <property type="term" value="F:hydroxypyruvate reductase [NAD(P)H] activity"/>
    <property type="evidence" value="ECO:0007669"/>
    <property type="project" value="TreeGrafter"/>
</dbReference>
<proteinExistence type="inferred from homology"/>
<evidence type="ECO:0000256" key="1">
    <source>
        <dbReference type="ARBA" id="ARBA00005854"/>
    </source>
</evidence>
<keyword evidence="3" id="KW-0520">NAD</keyword>
<dbReference type="Pfam" id="PF00389">
    <property type="entry name" value="2-Hacid_dh"/>
    <property type="match status" value="1"/>
</dbReference>
<dbReference type="SUPFAM" id="SSF52283">
    <property type="entry name" value="Formate/glycerate dehydrogenase catalytic domain-like"/>
    <property type="match status" value="1"/>
</dbReference>
<dbReference type="GO" id="GO:0051287">
    <property type="term" value="F:NAD binding"/>
    <property type="evidence" value="ECO:0007669"/>
    <property type="project" value="InterPro"/>
</dbReference>
<accession>A0A7W4J6P1</accession>
<dbReference type="PANTHER" id="PTHR10996:SF178">
    <property type="entry name" value="2-HYDROXYACID DEHYDROGENASE YGL185C-RELATED"/>
    <property type="match status" value="1"/>
</dbReference>
<dbReference type="Proteomes" id="UP000561066">
    <property type="component" value="Unassembled WGS sequence"/>
</dbReference>
<dbReference type="Pfam" id="PF02826">
    <property type="entry name" value="2-Hacid_dh_C"/>
    <property type="match status" value="1"/>
</dbReference>
<organism evidence="7 8">
    <name type="scientific">Gluconacetobacter johannae</name>
    <dbReference type="NCBI Taxonomy" id="112140"/>
    <lineage>
        <taxon>Bacteria</taxon>
        <taxon>Pseudomonadati</taxon>
        <taxon>Pseudomonadota</taxon>
        <taxon>Alphaproteobacteria</taxon>
        <taxon>Acetobacterales</taxon>
        <taxon>Acetobacteraceae</taxon>
        <taxon>Gluconacetobacter</taxon>
    </lineage>
</organism>
<dbReference type="RefSeq" id="WP_182942531.1">
    <property type="nucleotide sequence ID" value="NZ_JABEQH010000007.1"/>
</dbReference>
<evidence type="ECO:0000259" key="5">
    <source>
        <dbReference type="Pfam" id="PF00389"/>
    </source>
</evidence>
<evidence type="ECO:0000259" key="6">
    <source>
        <dbReference type="Pfam" id="PF02826"/>
    </source>
</evidence>
<evidence type="ECO:0000313" key="7">
    <source>
        <dbReference type="EMBL" id="MBB2175594.1"/>
    </source>
</evidence>
<evidence type="ECO:0000256" key="2">
    <source>
        <dbReference type="ARBA" id="ARBA00023002"/>
    </source>
</evidence>
<dbReference type="InterPro" id="IPR006140">
    <property type="entry name" value="D-isomer_DH_NAD-bd"/>
</dbReference>
<name>A0A7W4J6P1_9PROT</name>
<reference evidence="7 8" key="1">
    <citation type="submission" date="2020-04" db="EMBL/GenBank/DDBJ databases">
        <title>Description of novel Gluconacetobacter.</title>
        <authorList>
            <person name="Sombolestani A."/>
        </authorList>
    </citation>
    <scope>NUCLEOTIDE SEQUENCE [LARGE SCALE GENOMIC DNA]</scope>
    <source>
        <strain evidence="7 8">LMG 21312</strain>
    </source>
</reference>
<dbReference type="EMBL" id="JABEQH010000007">
    <property type="protein sequence ID" value="MBB2175594.1"/>
    <property type="molecule type" value="Genomic_DNA"/>
</dbReference>
<feature type="domain" description="D-isomer specific 2-hydroxyacid dehydrogenase catalytic" evidence="5">
    <location>
        <begin position="48"/>
        <end position="317"/>
    </location>
</feature>
<dbReference type="Gene3D" id="3.40.50.720">
    <property type="entry name" value="NAD(P)-binding Rossmann-like Domain"/>
    <property type="match status" value="2"/>
</dbReference>
<evidence type="ECO:0000256" key="4">
    <source>
        <dbReference type="RuleBase" id="RU003719"/>
    </source>
</evidence>
<dbReference type="FunFam" id="3.40.50.720:FF:000203">
    <property type="entry name" value="D-3-phosphoglycerate dehydrogenase (SerA)"/>
    <property type="match status" value="1"/>
</dbReference>
<gene>
    <name evidence="7" type="ORF">HLH21_06570</name>
</gene>
<keyword evidence="8" id="KW-1185">Reference proteome</keyword>
<dbReference type="SUPFAM" id="SSF51735">
    <property type="entry name" value="NAD(P)-binding Rossmann-fold domains"/>
    <property type="match status" value="1"/>
</dbReference>
<sequence length="325" mass="33270">MTPAPVPGRAGDILLRAPLPADSVAALAHLARLHDLSGPGNGAIPQDAAACRAIGIVVTNGSIGLDAAAMAALPALGLVLCTGAGYEGVDLAAARARGIIVANAPGTNDRTVADHALALMLAITRDLVFLDRAVRDGLWDSVRQARPTPSGATLGLLGYGRIGQAIAARARAFDMTILYHTRTPHPDPDARHVPDLADMARQADYLVVACPGGPRTRHLVNATVLRALGPGGFVVNVGRGSVVDTDALAAALLRGDIAGAALDVVEGEPAIPPALLETGRVILTPHLAGRSPQARLAQKALLENYVATYIQGGVLPNLAEQKAAT</sequence>
<dbReference type="InterPro" id="IPR050223">
    <property type="entry name" value="D-isomer_2-hydroxyacid_DH"/>
</dbReference>
<dbReference type="AlphaFoldDB" id="A0A7W4J6P1"/>
<dbReference type="PANTHER" id="PTHR10996">
    <property type="entry name" value="2-HYDROXYACID DEHYDROGENASE-RELATED"/>
    <property type="match status" value="1"/>
</dbReference>
<dbReference type="GO" id="GO:0005829">
    <property type="term" value="C:cytosol"/>
    <property type="evidence" value="ECO:0007669"/>
    <property type="project" value="TreeGrafter"/>
</dbReference>
<dbReference type="InterPro" id="IPR036291">
    <property type="entry name" value="NAD(P)-bd_dom_sf"/>
</dbReference>